<organism evidence="1 2">
    <name type="scientific">Flavobacterium terrae</name>
    <dbReference type="NCBI Taxonomy" id="415425"/>
    <lineage>
        <taxon>Bacteria</taxon>
        <taxon>Pseudomonadati</taxon>
        <taxon>Bacteroidota</taxon>
        <taxon>Flavobacteriia</taxon>
        <taxon>Flavobacteriales</taxon>
        <taxon>Flavobacteriaceae</taxon>
        <taxon>Flavobacterium</taxon>
    </lineage>
</organism>
<dbReference type="OrthoDB" id="285993at2"/>
<dbReference type="PANTHER" id="PTHR38471">
    <property type="entry name" value="FOUR HELIX BUNDLE PROTEIN"/>
    <property type="match status" value="1"/>
</dbReference>
<dbReference type="AlphaFoldDB" id="A0A1M6G2A9"/>
<dbReference type="NCBIfam" id="TIGR02436">
    <property type="entry name" value="four helix bundle protein"/>
    <property type="match status" value="1"/>
</dbReference>
<evidence type="ECO:0000313" key="1">
    <source>
        <dbReference type="EMBL" id="SHJ04002.1"/>
    </source>
</evidence>
<dbReference type="InterPro" id="IPR036583">
    <property type="entry name" value="23S_rRNA_IVS_sf"/>
</dbReference>
<keyword evidence="2" id="KW-1185">Reference proteome</keyword>
<dbReference type="STRING" id="415425.SAMN05444363_2473"/>
<dbReference type="PANTHER" id="PTHR38471:SF2">
    <property type="entry name" value="FOUR HELIX BUNDLE PROTEIN"/>
    <property type="match status" value="1"/>
</dbReference>
<dbReference type="PIRSF" id="PIRSF035652">
    <property type="entry name" value="CHP02436"/>
    <property type="match status" value="1"/>
</dbReference>
<dbReference type="Pfam" id="PF05635">
    <property type="entry name" value="23S_rRNA_IVP"/>
    <property type="match status" value="1"/>
</dbReference>
<dbReference type="Gene3D" id="1.20.1440.60">
    <property type="entry name" value="23S rRNA-intervening sequence"/>
    <property type="match status" value="1"/>
</dbReference>
<reference evidence="2" key="1">
    <citation type="submission" date="2016-11" db="EMBL/GenBank/DDBJ databases">
        <authorList>
            <person name="Varghese N."/>
            <person name="Submissions S."/>
        </authorList>
    </citation>
    <scope>NUCLEOTIDE SEQUENCE [LARGE SCALE GENOMIC DNA]</scope>
    <source>
        <strain evidence="2">DSM 18829</strain>
    </source>
</reference>
<dbReference type="Proteomes" id="UP000184488">
    <property type="component" value="Unassembled WGS sequence"/>
</dbReference>
<accession>A0A1M6G2A9</accession>
<dbReference type="SUPFAM" id="SSF158446">
    <property type="entry name" value="IVS-encoded protein-like"/>
    <property type="match status" value="1"/>
</dbReference>
<evidence type="ECO:0000313" key="2">
    <source>
        <dbReference type="Proteomes" id="UP000184488"/>
    </source>
</evidence>
<dbReference type="RefSeq" id="WP_073311798.1">
    <property type="nucleotide sequence ID" value="NZ_FQZI01000004.1"/>
</dbReference>
<gene>
    <name evidence="1" type="ORF">SAMN05444363_2473</name>
</gene>
<proteinExistence type="predicted"/>
<dbReference type="InterPro" id="IPR012657">
    <property type="entry name" value="23S_rRNA-intervening_sequence"/>
</dbReference>
<name>A0A1M6G2A9_9FLAO</name>
<dbReference type="EMBL" id="FQZI01000004">
    <property type="protein sequence ID" value="SHJ04002.1"/>
    <property type="molecule type" value="Genomic_DNA"/>
</dbReference>
<sequence length="119" mass="13733">MSNIVKDKSFLLAIKGVKIYKKITESKHEYILSKQFVRSITSVGANIREAVNGQTKPDFIYKLSIAQKECDESMYWLELLQATDYISKDEFLEIYNDCEEVLKITKSIIITSKNNIKNS</sequence>
<protein>
    <submittedName>
        <fullName evidence="1">Four helix bundle protein</fullName>
    </submittedName>
</protein>